<feature type="domain" description="Transcription elongation factor GreA/GreB C-terminal" evidence="1">
    <location>
        <begin position="58"/>
        <end position="129"/>
    </location>
</feature>
<dbReference type="EMBL" id="CP036498">
    <property type="protein sequence ID" value="QUS42057.1"/>
    <property type="molecule type" value="Genomic_DNA"/>
</dbReference>
<evidence type="ECO:0000313" key="2">
    <source>
        <dbReference type="EMBL" id="QUS42057.1"/>
    </source>
</evidence>
<dbReference type="PANTHER" id="PTHR30437">
    <property type="entry name" value="TRANSCRIPTION ELONGATION FACTOR GREA"/>
    <property type="match status" value="1"/>
</dbReference>
<evidence type="ECO:0000259" key="1">
    <source>
        <dbReference type="Pfam" id="PF01272"/>
    </source>
</evidence>
<evidence type="ECO:0000313" key="3">
    <source>
        <dbReference type="Proteomes" id="UP000682843"/>
    </source>
</evidence>
<dbReference type="SUPFAM" id="SSF54534">
    <property type="entry name" value="FKBP-like"/>
    <property type="match status" value="1"/>
</dbReference>
<name>A0ABX8AE95_9BRAD</name>
<dbReference type="Pfam" id="PF01272">
    <property type="entry name" value="GreA_GreB"/>
    <property type="match status" value="1"/>
</dbReference>
<keyword evidence="3" id="KW-1185">Reference proteome</keyword>
<dbReference type="InterPro" id="IPR036953">
    <property type="entry name" value="GreA/GreB_C_sf"/>
</dbReference>
<dbReference type="InterPro" id="IPR023459">
    <property type="entry name" value="Tscrpt_elong_fac_GreA/B_fam"/>
</dbReference>
<dbReference type="Gene3D" id="3.10.50.30">
    <property type="entry name" value="Transcription elongation factor, GreA/GreB, C-terminal domain"/>
    <property type="match status" value="1"/>
</dbReference>
<protein>
    <submittedName>
        <fullName evidence="2">Nucleoside diphosphate kinase regulator</fullName>
    </submittedName>
</protein>
<gene>
    <name evidence="2" type="ORF">RPMA_26970</name>
</gene>
<keyword evidence="2" id="KW-0418">Kinase</keyword>
<dbReference type="GO" id="GO:0016301">
    <property type="term" value="F:kinase activity"/>
    <property type="evidence" value="ECO:0007669"/>
    <property type="project" value="UniProtKB-KW"/>
</dbReference>
<dbReference type="RefSeq" id="WP_211910793.1">
    <property type="nucleotide sequence ID" value="NZ_CP036498.1"/>
</dbReference>
<dbReference type="Proteomes" id="UP000682843">
    <property type="component" value="Chromosome"/>
</dbReference>
<sequence length="136" mass="14966">MSYQQPALPPICLKTSEIGRLRHIAEAASDVEQHTAAFLKREIERAEILTATRVLVGLVTMNSDVTFRDDIGRQERNVELTYPEEADVEANKISILTPIGAALIGLSVGQTIEFQNPSGGWRSLTVLKAYPKLSMS</sequence>
<reference evidence="2 3" key="1">
    <citation type="submission" date="2019-02" db="EMBL/GenBank/DDBJ databases">
        <title>Emended description of the genus Rhodopseudomonas and description of Rhodopseudomonas albus sp. nov., a non-phototrophic, heavy-metal-tolerant bacterium isolated from garden soil.</title>
        <authorList>
            <person name="Bao Z."/>
            <person name="Cao W.W."/>
            <person name="Sato Y."/>
            <person name="Nishizawa T."/>
            <person name="Zhao J."/>
            <person name="Guo Y."/>
            <person name="Ohta H."/>
        </authorList>
    </citation>
    <scope>NUCLEOTIDE SEQUENCE [LARGE SCALE GENOMIC DNA]</scope>
    <source>
        <strain evidence="2 3">SK50-23</strain>
    </source>
</reference>
<organism evidence="2 3">
    <name type="scientific">Tardiphaga alba</name>
    <dbReference type="NCBI Taxonomy" id="340268"/>
    <lineage>
        <taxon>Bacteria</taxon>
        <taxon>Pseudomonadati</taxon>
        <taxon>Pseudomonadota</taxon>
        <taxon>Alphaproteobacteria</taxon>
        <taxon>Hyphomicrobiales</taxon>
        <taxon>Nitrobacteraceae</taxon>
        <taxon>Tardiphaga</taxon>
    </lineage>
</organism>
<keyword evidence="2" id="KW-0808">Transferase</keyword>
<dbReference type="NCBIfam" id="NF004396">
    <property type="entry name" value="PRK05753.1"/>
    <property type="match status" value="1"/>
</dbReference>
<dbReference type="PANTHER" id="PTHR30437:SF5">
    <property type="entry name" value="REGULATOR OF NUCLEOSIDE DIPHOSPHATE KINASE"/>
    <property type="match status" value="1"/>
</dbReference>
<proteinExistence type="predicted"/>
<dbReference type="InterPro" id="IPR001437">
    <property type="entry name" value="Tscrpt_elong_fac_GreA/B_C"/>
</dbReference>
<accession>A0ABX8AE95</accession>